<evidence type="ECO:0000313" key="22">
    <source>
        <dbReference type="Proteomes" id="UP000046680"/>
    </source>
</evidence>
<dbReference type="GeneID" id="45427324"/>
<reference evidence="17 26" key="4">
    <citation type="journal article" date="2017" name="N. Engl. J. Med.">
        <title>Transmission of Extensively Drug-Resistant Tuberculosis in South Africa.</title>
        <authorList>
            <person name="Shah N.S."/>
            <person name="Auld S.C."/>
            <person name="Brust J.C."/>
            <person name="Mathema B."/>
            <person name="Ismail N."/>
            <person name="Moodley P."/>
            <person name="Mlisana K."/>
            <person name="Allana S."/>
            <person name="Campbell A."/>
            <person name="Mthiyane T."/>
            <person name="Morris N."/>
            <person name="Mpangase P."/>
            <person name="van der Meulen H."/>
            <person name="Omar S.V."/>
            <person name="Brown T.S."/>
            <person name="Narechania A."/>
            <person name="Shaskina E."/>
            <person name="Kapwata T."/>
            <person name="Kreiswirth B."/>
            <person name="Gandhi N.R."/>
        </authorList>
    </citation>
    <scope>NUCLEOTIDE SEQUENCE [LARGE SCALE GENOMIC DNA]</scope>
    <source>
        <strain evidence="17 26">32301_S10</strain>
    </source>
</reference>
<dbReference type="EMBL" id="LR027516">
    <property type="protein sequence ID" value="VCU51623.1"/>
    <property type="molecule type" value="Genomic_DNA"/>
</dbReference>
<dbReference type="SMR" id="A0A045JCQ7"/>
<evidence type="ECO:0000313" key="27">
    <source>
        <dbReference type="Proteomes" id="UP000300237"/>
    </source>
</evidence>
<dbReference type="AlphaFoldDB" id="A0A045JCQ7"/>
<reference evidence="17" key="5">
    <citation type="submission" date="2018-07" db="EMBL/GenBank/DDBJ databases">
        <authorList>
            <person name="Shah S."/>
            <person name="Brown T."/>
            <person name="Auld S."/>
            <person name="Bratton K."/>
            <person name="Narechania A."/>
            <person name="Mathema B."/>
            <person name="Gandhi N."/>
        </authorList>
    </citation>
    <scope>NUCLEOTIDE SEQUENCE</scope>
    <source>
        <strain evidence="17">32301_S10</strain>
    </source>
</reference>
<dbReference type="OMA" id="VARNNGW"/>
<dbReference type="Proteomes" id="UP000050164">
    <property type="component" value="Unassembled WGS sequence"/>
</dbReference>
<evidence type="ECO:0000313" key="25">
    <source>
        <dbReference type="Proteomes" id="UP000050164"/>
    </source>
</evidence>
<dbReference type="Proteomes" id="UP000256381">
    <property type="component" value="Unassembled WGS sequence"/>
</dbReference>
<dbReference type="InterPro" id="IPR047594">
    <property type="entry name" value="MoaC_bact/euk"/>
</dbReference>
<dbReference type="Pfam" id="PF01967">
    <property type="entry name" value="MoaC"/>
    <property type="match status" value="1"/>
</dbReference>
<dbReference type="RefSeq" id="WP_003417293.1">
    <property type="nucleotide sequence ID" value="NZ_AP017901.1"/>
</dbReference>
<dbReference type="EMBL" id="QTBD01000186">
    <property type="protein sequence ID" value="REQ49636.1"/>
    <property type="molecule type" value="Genomic_DNA"/>
</dbReference>
<dbReference type="STRING" id="115862.BBG46_17325"/>
<keyword evidence="5 6" id="KW-0456">Lyase</keyword>
<evidence type="ECO:0000313" key="24">
    <source>
        <dbReference type="Proteomes" id="UP000050139"/>
    </source>
</evidence>
<accession>A0A045JCQ7</accession>
<comment type="subunit">
    <text evidence="6">Homohexamer; trimer of dimers.</text>
</comment>
<reference evidence="19 20" key="3">
    <citation type="submission" date="2015-03" db="EMBL/GenBank/DDBJ databases">
        <authorList>
            <consortium name="Pathogen Informatics"/>
        </authorList>
    </citation>
    <scope>NUCLEOTIDE SEQUENCE [LARGE SCALE GENOMIC DNA]</scope>
    <source>
        <strain evidence="11 23">Bir 172</strain>
        <strain evidence="10 25">Bir 185</strain>
        <strain evidence="9 22">C09601061</strain>
        <strain evidence="13 20">D00501624</strain>
        <strain evidence="19">K00500041</strain>
        <strain evidence="15 21">M09401471</strain>
    </source>
</reference>
<dbReference type="Proteomes" id="UP000044938">
    <property type="component" value="Unassembled WGS sequence"/>
</dbReference>
<evidence type="ECO:0000313" key="13">
    <source>
        <dbReference type="EMBL" id="CNU41505.1"/>
    </source>
</evidence>
<dbReference type="Proteomes" id="UP000050139">
    <property type="component" value="Unassembled WGS sequence"/>
</dbReference>
<evidence type="ECO:0000256" key="7">
    <source>
        <dbReference type="SAM" id="MobiDB-lite"/>
    </source>
</evidence>
<dbReference type="HAMAP" id="MF_01224_B">
    <property type="entry name" value="MoaC_B"/>
    <property type="match status" value="1"/>
</dbReference>
<feature type="binding site" evidence="6">
    <location>
        <begin position="116"/>
        <end position="117"/>
    </location>
    <ligand>
        <name>substrate</name>
    </ligand>
</feature>
<dbReference type="UniPathway" id="UPA00344"/>
<evidence type="ECO:0000313" key="20">
    <source>
        <dbReference type="Proteomes" id="UP000039217"/>
    </source>
</evidence>
<dbReference type="Proteomes" id="UP000038802">
    <property type="component" value="Unassembled WGS sequence"/>
</dbReference>
<feature type="active site" evidence="6">
    <location>
        <position position="131"/>
    </location>
</feature>
<evidence type="ECO:0000313" key="14">
    <source>
        <dbReference type="EMBL" id="COW00114.1"/>
    </source>
</evidence>
<evidence type="ECO:0000313" key="11">
    <source>
        <dbReference type="EMBL" id="CKS46848.1"/>
    </source>
</evidence>
<evidence type="ECO:0000259" key="8">
    <source>
        <dbReference type="Pfam" id="PF01967"/>
    </source>
</evidence>
<reference evidence="18 27" key="6">
    <citation type="submission" date="2018-08" db="EMBL/GenBank/DDBJ databases">
        <authorList>
            <person name="Fokvardsen B D."/>
            <person name="Norman A."/>
        </authorList>
    </citation>
    <scope>NUCLEOTIDE SEQUENCE [LARGE SCALE GENOMIC DNA]</scope>
    <source>
        <strain evidence="18 27">DKC2</strain>
    </source>
</reference>
<evidence type="ECO:0000313" key="18">
    <source>
        <dbReference type="EMBL" id="VCU51623.1"/>
    </source>
</evidence>
<dbReference type="EMBL" id="CQQC01000134">
    <property type="protein sequence ID" value="CNU41505.1"/>
    <property type="molecule type" value="Genomic_DNA"/>
</dbReference>
<evidence type="ECO:0000313" key="17">
    <source>
        <dbReference type="EMBL" id="REQ49636.1"/>
    </source>
</evidence>
<dbReference type="GO" id="GO:0061799">
    <property type="term" value="F:cyclic pyranopterin monophosphate synthase activity"/>
    <property type="evidence" value="ECO:0007669"/>
    <property type="project" value="UniProtKB-UniRule"/>
</dbReference>
<feature type="domain" description="Molybdopterin cofactor biosynthesis C (MoaC)" evidence="8">
    <location>
        <begin position="19"/>
        <end position="153"/>
    </location>
</feature>
<evidence type="ECO:0000256" key="2">
    <source>
        <dbReference type="ARBA" id="ARBA00005046"/>
    </source>
</evidence>
<dbReference type="EMBL" id="CSAJ01000447">
    <property type="protein sequence ID" value="COW66191.1"/>
    <property type="molecule type" value="Genomic_DNA"/>
</dbReference>
<dbReference type="NCBIfam" id="TIGR00581">
    <property type="entry name" value="moaC"/>
    <property type="match status" value="1"/>
</dbReference>
<gene>
    <name evidence="6 13" type="primary">moaC</name>
    <name evidence="18" type="synonym">moaC3</name>
    <name evidence="18" type="ORF">DKC2_3531</name>
    <name evidence="17" type="ORF">DSJ38_16010</name>
    <name evidence="9" type="ORF">ERS007657_01863</name>
    <name evidence="13" type="ORF">ERS007661_00632</name>
    <name evidence="14" type="ORF">ERS007703_02493</name>
    <name evidence="15" type="ORF">ERS007720_03037</name>
    <name evidence="11" type="ORF">ERS027646_01913</name>
    <name evidence="10" type="ORF">ERS027659_00544</name>
    <name evidence="12" type="ORF">ERS094118_03979</name>
    <name evidence="16" type="ORF">J8J21_06280</name>
</gene>
<dbReference type="EMBL" id="JAGIZI010000007">
    <property type="protein sequence ID" value="MBP0682732.1"/>
    <property type="molecule type" value="Genomic_DNA"/>
</dbReference>
<dbReference type="EMBL" id="CGCX01000640">
    <property type="protein sequence ID" value="CFR80698.1"/>
    <property type="molecule type" value="Genomic_DNA"/>
</dbReference>
<evidence type="ECO:0000313" key="28">
    <source>
        <dbReference type="Proteomes" id="UP000671119"/>
    </source>
</evidence>
<feature type="region of interest" description="Disordered" evidence="7">
    <location>
        <begin position="150"/>
        <end position="177"/>
    </location>
</feature>
<reference evidence="16 28" key="7">
    <citation type="submission" date="2021-03" db="EMBL/GenBank/DDBJ databases">
        <title>Whole Genome Sequencing of Mycobacterium tuberculosis clinical isolates from Arunachal Pradesh, India.</title>
        <authorList>
            <person name="Singh S."/>
            <person name="Mudliar S.R."/>
            <person name="Kulsum U."/>
            <person name="Rufai S.B."/>
            <person name="Singh P.K."/>
            <person name="Umpo M."/>
            <person name="Nyori M."/>
        </authorList>
    </citation>
    <scope>NUCLEOTIDE SEQUENCE [LARGE SCALE GENOMIC DNA]</scope>
    <source>
        <strain evidence="16 28">OMICS/BPL/0142/20/SP</strain>
    </source>
</reference>
<dbReference type="InterPro" id="IPR002820">
    <property type="entry name" value="Mopterin_CF_biosynth-C_dom"/>
</dbReference>
<dbReference type="InterPro" id="IPR036522">
    <property type="entry name" value="MoaC_sf"/>
</dbReference>
<dbReference type="Proteomes" id="UP000671119">
    <property type="component" value="Unassembled WGS sequence"/>
</dbReference>
<dbReference type="EMBL" id="COPH01000047">
    <property type="protein sequence ID" value="CLX08288.1"/>
    <property type="molecule type" value="Genomic_DNA"/>
</dbReference>
<reference evidence="12 24" key="2">
    <citation type="submission" date="2015-03" db="EMBL/GenBank/DDBJ databases">
        <authorList>
            <consortium name="Pathogen Informatics"/>
            <person name="Murphy D."/>
        </authorList>
    </citation>
    <scope>NUCLEOTIDE SEQUENCE [LARGE SCALE GENOMIC DNA]</scope>
    <source>
        <strain evidence="12 24">0268S</strain>
    </source>
</reference>
<evidence type="ECO:0000313" key="16">
    <source>
        <dbReference type="EMBL" id="MBP0682732.1"/>
    </source>
</evidence>
<comment type="similarity">
    <text evidence="6">Belongs to the MoaC family.</text>
</comment>
<sequence length="177" mass="18555">MNDHDGVLTHLDEQGAARMVDVSAKAVTLRRARASGAVLMKPSTLDMICHGTAAKGDVIATARIAGIMAAKRTGELIPLCHPLGIEAVTVTLEPQGADRLSIAATVTTVARTGVEMEALTAVTVTALTVYDMCKAVDRAMTITDIRLDEKSGGRSGHYRRHDADVKPSDGGSTEDGC</sequence>
<dbReference type="GO" id="GO:0006777">
    <property type="term" value="P:Mo-molybdopterin cofactor biosynthetic process"/>
    <property type="evidence" value="ECO:0007669"/>
    <property type="project" value="UniProtKB-UniRule"/>
</dbReference>
<dbReference type="SUPFAM" id="SSF55040">
    <property type="entry name" value="Molybdenum cofactor biosynthesis protein C, MoaC"/>
    <property type="match status" value="1"/>
</dbReference>
<comment type="function">
    <text evidence="6">Catalyzes the conversion of (8S)-3',8-cyclo-7,8-dihydroguanosine 5'-triphosphate to cyclic pyranopterin monophosphate (cPMP).</text>
</comment>
<dbReference type="EMBL" id="CNGE01000314">
    <property type="protein sequence ID" value="CKS46848.1"/>
    <property type="molecule type" value="Genomic_DNA"/>
</dbReference>
<dbReference type="InterPro" id="IPR050105">
    <property type="entry name" value="MoCo_biosynth_MoaA/MoaC"/>
</dbReference>
<evidence type="ECO:0000313" key="15">
    <source>
        <dbReference type="EMBL" id="COW66191.1"/>
    </source>
</evidence>
<dbReference type="NCBIfam" id="NF006870">
    <property type="entry name" value="PRK09364.1"/>
    <property type="match status" value="1"/>
</dbReference>
<evidence type="ECO:0000313" key="19">
    <source>
        <dbReference type="Proteomes" id="UP000038802"/>
    </source>
</evidence>
<evidence type="ECO:0000313" key="21">
    <source>
        <dbReference type="Proteomes" id="UP000044938"/>
    </source>
</evidence>
<dbReference type="PATRIC" id="fig|1773.206.peg.3654"/>
<evidence type="ECO:0000313" key="10">
    <source>
        <dbReference type="EMBL" id="CKR01021.1"/>
    </source>
</evidence>
<evidence type="ECO:0000313" key="23">
    <source>
        <dbReference type="Proteomes" id="UP000048948"/>
    </source>
</evidence>
<organism evidence="13 20">
    <name type="scientific">Mycobacterium tuberculosis</name>
    <dbReference type="NCBI Taxonomy" id="1773"/>
    <lineage>
        <taxon>Bacteria</taxon>
        <taxon>Bacillati</taxon>
        <taxon>Actinomycetota</taxon>
        <taxon>Actinomycetes</taxon>
        <taxon>Mycobacteriales</taxon>
        <taxon>Mycobacteriaceae</taxon>
        <taxon>Mycobacterium</taxon>
        <taxon>Mycobacterium tuberculosis complex</taxon>
    </lineage>
</organism>
<reference evidence="14" key="1">
    <citation type="submission" date="2015-03" db="EMBL/GenBank/DDBJ databases">
        <authorList>
            <person name="Murphy D."/>
        </authorList>
    </citation>
    <scope>NUCLEOTIDE SEQUENCE [LARGE SCALE GENOMIC DNA]</scope>
    <source>
        <strain evidence="14">K00500041</strain>
    </source>
</reference>
<dbReference type="CDD" id="cd01420">
    <property type="entry name" value="MoaC_PE"/>
    <property type="match status" value="1"/>
</dbReference>
<protein>
    <recommendedName>
        <fullName evidence="3 6">Cyclic pyranopterin monophosphate synthase</fullName>
        <ecNumber evidence="3 6">4.6.1.17</ecNumber>
    </recommendedName>
    <alternativeName>
        <fullName evidence="6">Molybdenum cofactor biosynthesis protein C</fullName>
    </alternativeName>
</protein>
<evidence type="ECO:0000256" key="6">
    <source>
        <dbReference type="HAMAP-Rule" id="MF_01224"/>
    </source>
</evidence>
<dbReference type="Proteomes" id="UP000039217">
    <property type="component" value="Unassembled WGS sequence"/>
</dbReference>
<evidence type="ECO:0000256" key="1">
    <source>
        <dbReference type="ARBA" id="ARBA00001637"/>
    </source>
</evidence>
<dbReference type="PANTHER" id="PTHR22960:SF29">
    <property type="entry name" value="CYCLIC PYRANOPTERIN MONOPHOSPHATE SYNTHASE"/>
    <property type="match status" value="1"/>
</dbReference>
<name>A0A045JCQ7_MYCTX</name>
<comment type="pathway">
    <text evidence="2 6">Cofactor biosynthesis; molybdopterin biosynthesis.</text>
</comment>
<comment type="catalytic activity">
    <reaction evidence="1 6">
        <text>(8S)-3',8-cyclo-7,8-dihydroguanosine 5'-triphosphate = cyclic pyranopterin phosphate + diphosphate</text>
        <dbReference type="Rhea" id="RHEA:49580"/>
        <dbReference type="ChEBI" id="CHEBI:33019"/>
        <dbReference type="ChEBI" id="CHEBI:59648"/>
        <dbReference type="ChEBI" id="CHEBI:131766"/>
        <dbReference type="EC" id="4.6.1.17"/>
    </reaction>
</comment>
<evidence type="ECO:0000256" key="3">
    <source>
        <dbReference type="ARBA" id="ARBA00012575"/>
    </source>
</evidence>
<dbReference type="Gene3D" id="3.30.70.640">
    <property type="entry name" value="Molybdopterin cofactor biosynthesis C (MoaC) domain"/>
    <property type="match status" value="1"/>
</dbReference>
<evidence type="ECO:0000256" key="5">
    <source>
        <dbReference type="ARBA" id="ARBA00023239"/>
    </source>
</evidence>
<dbReference type="Proteomes" id="UP000048948">
    <property type="component" value="Unassembled WGS sequence"/>
</dbReference>
<keyword evidence="4 6" id="KW-0501">Molybdenum cofactor biosynthesis</keyword>
<dbReference type="EMBL" id="CSAE01000274">
    <property type="protein sequence ID" value="COW00114.1"/>
    <property type="molecule type" value="Genomic_DNA"/>
</dbReference>
<dbReference type="Proteomes" id="UP000300237">
    <property type="component" value="Chromosome"/>
</dbReference>
<evidence type="ECO:0000313" key="9">
    <source>
        <dbReference type="EMBL" id="CFR80698.1"/>
    </source>
</evidence>
<dbReference type="InterPro" id="IPR023045">
    <property type="entry name" value="MoaC"/>
</dbReference>
<evidence type="ECO:0000256" key="4">
    <source>
        <dbReference type="ARBA" id="ARBA00023150"/>
    </source>
</evidence>
<feature type="binding site" evidence="6">
    <location>
        <begin position="79"/>
        <end position="81"/>
    </location>
    <ligand>
        <name>substrate</name>
    </ligand>
</feature>
<dbReference type="PANTHER" id="PTHR22960">
    <property type="entry name" value="MOLYBDOPTERIN COFACTOR SYNTHESIS PROTEIN A"/>
    <property type="match status" value="1"/>
</dbReference>
<proteinExistence type="inferred from homology"/>
<dbReference type="EMBL" id="CNFT01000075">
    <property type="protein sequence ID" value="CKR01021.1"/>
    <property type="molecule type" value="Genomic_DNA"/>
</dbReference>
<dbReference type="EC" id="4.6.1.17" evidence="3 6"/>
<evidence type="ECO:0000313" key="26">
    <source>
        <dbReference type="Proteomes" id="UP000256381"/>
    </source>
</evidence>
<dbReference type="Proteomes" id="UP000046680">
    <property type="component" value="Unassembled WGS sequence"/>
</dbReference>
<evidence type="ECO:0000313" key="12">
    <source>
        <dbReference type="EMBL" id="CLX08288.1"/>
    </source>
</evidence>